<proteinExistence type="predicted"/>
<reference evidence="1" key="5">
    <citation type="submission" date="2025-09" db="UniProtKB">
        <authorList>
            <consortium name="Ensembl"/>
        </authorList>
    </citation>
    <scope>IDENTIFICATION</scope>
</reference>
<organism evidence="1 2">
    <name type="scientific">Rhinolophus ferrumequinum</name>
    <name type="common">Greater horseshoe bat</name>
    <dbReference type="NCBI Taxonomy" id="59479"/>
    <lineage>
        <taxon>Eukaryota</taxon>
        <taxon>Metazoa</taxon>
        <taxon>Chordata</taxon>
        <taxon>Craniata</taxon>
        <taxon>Vertebrata</taxon>
        <taxon>Euteleostomi</taxon>
        <taxon>Mammalia</taxon>
        <taxon>Eutheria</taxon>
        <taxon>Laurasiatheria</taxon>
        <taxon>Chiroptera</taxon>
        <taxon>Yinpterochiroptera</taxon>
        <taxon>Rhinolophoidea</taxon>
        <taxon>Rhinolophidae</taxon>
        <taxon>Rhinolophinae</taxon>
        <taxon>Rhinolophus</taxon>
    </lineage>
</organism>
<reference evidence="1 2" key="1">
    <citation type="journal article" date="2015" name="Annu Rev Anim Biosci">
        <title>The Genome 10K Project: a way forward.</title>
        <authorList>
            <person name="Koepfli K.P."/>
            <person name="Paten B."/>
            <person name="O'Brien S.J."/>
            <person name="Koepfli K.P."/>
            <person name="Paten B."/>
            <person name="Antunes A."/>
            <person name="Belov K."/>
            <person name="Bustamante C."/>
            <person name="Castoe T.A."/>
            <person name="Clawson H."/>
            <person name="Crawford A.J."/>
            <person name="Diekhans M."/>
            <person name="Distel D."/>
            <person name="Durbin R."/>
            <person name="Earl D."/>
            <person name="Fujita M.K."/>
            <person name="Gamble T."/>
            <person name="Georges A."/>
            <person name="Gemmell N."/>
            <person name="Gilbert M.T."/>
            <person name="Graves J.M."/>
            <person name="Green R.E."/>
            <person name="Hickey G."/>
            <person name="Jarvis E.D."/>
            <person name="Johnson W."/>
            <person name="Komissarov A."/>
            <person name="Korf I."/>
            <person name="Kuhn R."/>
            <person name="Larkin D.M."/>
            <person name="Lewin H."/>
            <person name="Lopez J.V."/>
            <person name="Ma J."/>
            <person name="Marques-Bonet T."/>
            <person name="Miller W."/>
            <person name="Murphy R."/>
            <person name="Pevzner P."/>
            <person name="Shapiro B."/>
            <person name="Steiner C."/>
            <person name="Tamazian G."/>
            <person name="Venkatesh B."/>
            <person name="Wang J."/>
            <person name="Wayne R."/>
            <person name="Wiley E."/>
            <person name="Yang H."/>
            <person name="Zhang G."/>
            <person name="Haussler D."/>
            <person name="Ryder O."/>
            <person name="O'Brien S.J."/>
        </authorList>
    </citation>
    <scope>NUCLEOTIDE SEQUENCE</scope>
</reference>
<dbReference type="InParanoid" id="A0A671DS62"/>
<evidence type="ECO:0000313" key="1">
    <source>
        <dbReference type="Ensembl" id="ENSRFEP00010001004.1"/>
    </source>
</evidence>
<keyword evidence="2" id="KW-1185">Reference proteome</keyword>
<reference evidence="2" key="3">
    <citation type="submission" date="2018-12" db="EMBL/GenBank/DDBJ databases">
        <title>G10K-VGP greater horseshoe bat female genome, primary haplotype.</title>
        <authorList>
            <person name="Teeling E."/>
            <person name="Myers G."/>
            <person name="Vernes S."/>
            <person name="Pippel M."/>
            <person name="Winkler S."/>
            <person name="Fedrigo O."/>
            <person name="Rhie A."/>
            <person name="Koren S."/>
            <person name="Phillippy A."/>
            <person name="Lewin H."/>
            <person name="Damas J."/>
            <person name="Howe K."/>
            <person name="Mountcastle J."/>
            <person name="Jarvis E.D."/>
        </authorList>
    </citation>
    <scope>NUCLEOTIDE SEQUENCE [LARGE SCALE GENOMIC DNA]</scope>
</reference>
<dbReference type="Ensembl" id="ENSRFET00010001126.1">
    <property type="protein sequence ID" value="ENSRFEP00010001004.1"/>
    <property type="gene ID" value="ENSRFEG00010000792.1"/>
</dbReference>
<dbReference type="Proteomes" id="UP000472240">
    <property type="component" value="Chromosome 5"/>
</dbReference>
<dbReference type="AlphaFoldDB" id="A0A671DS62"/>
<dbReference type="GeneTree" id="ENSGT01010000224051"/>
<sequence>IIWICTAGLVSKNALDHLSLLQGPSMPPILVFRRLALPRCPLFLKSAFLELIPLLTLKRLGAS</sequence>
<accession>A0A671DS62</accession>
<reference evidence="1 2" key="2">
    <citation type="journal article" date="2018" name="Annu Rev Anim Biosci">
        <title>Bat Biology, Genomes, and the Bat1K Project: To Generate Chromosome-Level Genomes for All Living Bat Species.</title>
        <authorList>
            <person name="Teeling E.C."/>
            <person name="Vernes S.C."/>
            <person name="Davalos L.M."/>
            <person name="Ray D.A."/>
            <person name="Gilbert M.T.P."/>
            <person name="Myers E."/>
        </authorList>
    </citation>
    <scope>NUCLEOTIDE SEQUENCE</scope>
</reference>
<protein>
    <submittedName>
        <fullName evidence="1">Uncharacterized protein</fullName>
    </submittedName>
</protein>
<evidence type="ECO:0000313" key="2">
    <source>
        <dbReference type="Proteomes" id="UP000472240"/>
    </source>
</evidence>
<name>A0A671DS62_RHIFE</name>
<dbReference type="OMA" id="IWICTAG"/>
<reference evidence="1" key="4">
    <citation type="submission" date="2025-08" db="UniProtKB">
        <authorList>
            <consortium name="Ensembl"/>
        </authorList>
    </citation>
    <scope>IDENTIFICATION</scope>
</reference>